<dbReference type="PIRSF" id="PIRSF000103">
    <property type="entry name" value="HIBADH"/>
    <property type="match status" value="1"/>
</dbReference>
<evidence type="ECO:0000259" key="4">
    <source>
        <dbReference type="Pfam" id="PF03446"/>
    </source>
</evidence>
<keyword evidence="7" id="KW-1185">Reference proteome</keyword>
<feature type="domain" description="6-phosphogluconate dehydrogenase NADP-binding" evidence="4">
    <location>
        <begin position="18"/>
        <end position="177"/>
    </location>
</feature>
<evidence type="ECO:0000313" key="6">
    <source>
        <dbReference type="EMBL" id="MBB4267165.1"/>
    </source>
</evidence>
<dbReference type="InterPro" id="IPR029154">
    <property type="entry name" value="HIBADH-like_NADP-bd"/>
</dbReference>
<dbReference type="Pfam" id="PF03446">
    <property type="entry name" value="NAD_binding_2"/>
    <property type="match status" value="1"/>
</dbReference>
<dbReference type="PANTHER" id="PTHR43060">
    <property type="entry name" value="3-HYDROXYISOBUTYRATE DEHYDROGENASE-LIKE 1, MITOCHONDRIAL-RELATED"/>
    <property type="match status" value="1"/>
</dbReference>
<dbReference type="PANTHER" id="PTHR43060:SF15">
    <property type="entry name" value="3-HYDROXYISOBUTYRATE DEHYDROGENASE-LIKE 1, MITOCHONDRIAL-RELATED"/>
    <property type="match status" value="1"/>
</dbReference>
<dbReference type="Pfam" id="PF14833">
    <property type="entry name" value="NAD_binding_11"/>
    <property type="match status" value="1"/>
</dbReference>
<dbReference type="Gene3D" id="3.40.50.720">
    <property type="entry name" value="NAD(P)-binding Rossmann-like Domain"/>
    <property type="match status" value="1"/>
</dbReference>
<evidence type="ECO:0000256" key="1">
    <source>
        <dbReference type="ARBA" id="ARBA00023002"/>
    </source>
</evidence>
<dbReference type="InterPro" id="IPR013328">
    <property type="entry name" value="6PGD_dom2"/>
</dbReference>
<protein>
    <submittedName>
        <fullName evidence="6">3-hydroxyisobutyrate dehydrogenase-like beta-hydroxyacid dehydrogenase</fullName>
    </submittedName>
</protein>
<dbReference type="InterPro" id="IPR015815">
    <property type="entry name" value="HIBADH-related"/>
</dbReference>
<dbReference type="EMBL" id="JACIGK010000022">
    <property type="protein sequence ID" value="MBB4267165.1"/>
    <property type="molecule type" value="Genomic_DNA"/>
</dbReference>
<dbReference type="InterPro" id="IPR036291">
    <property type="entry name" value="NAD(P)-bd_dom_sf"/>
</dbReference>
<dbReference type="RefSeq" id="WP_343058610.1">
    <property type="nucleotide sequence ID" value="NZ_JACIGK010000022.1"/>
</dbReference>
<dbReference type="AlphaFoldDB" id="A0A7W6RF14"/>
<dbReference type="Gene3D" id="1.10.1040.10">
    <property type="entry name" value="N-(1-d-carboxylethyl)-l-norvaline Dehydrogenase, domain 2"/>
    <property type="match status" value="1"/>
</dbReference>
<dbReference type="SUPFAM" id="SSF48179">
    <property type="entry name" value="6-phosphogluconate dehydrogenase C-terminal domain-like"/>
    <property type="match status" value="1"/>
</dbReference>
<comment type="caution">
    <text evidence="6">The sequence shown here is derived from an EMBL/GenBank/DDBJ whole genome shotgun (WGS) entry which is preliminary data.</text>
</comment>
<evidence type="ECO:0000256" key="3">
    <source>
        <dbReference type="PIRSR" id="PIRSR000103-1"/>
    </source>
</evidence>
<dbReference type="GO" id="GO:0051287">
    <property type="term" value="F:NAD binding"/>
    <property type="evidence" value="ECO:0007669"/>
    <property type="project" value="InterPro"/>
</dbReference>
<organism evidence="6 7">
    <name type="scientific">Roseospira visakhapatnamensis</name>
    <dbReference type="NCBI Taxonomy" id="390880"/>
    <lineage>
        <taxon>Bacteria</taxon>
        <taxon>Pseudomonadati</taxon>
        <taxon>Pseudomonadota</taxon>
        <taxon>Alphaproteobacteria</taxon>
        <taxon>Rhodospirillales</taxon>
        <taxon>Rhodospirillaceae</taxon>
        <taxon>Roseospira</taxon>
    </lineage>
</organism>
<dbReference type="SUPFAM" id="SSF51735">
    <property type="entry name" value="NAD(P)-binding Rossmann-fold domains"/>
    <property type="match status" value="1"/>
</dbReference>
<dbReference type="GO" id="GO:0016491">
    <property type="term" value="F:oxidoreductase activity"/>
    <property type="evidence" value="ECO:0007669"/>
    <property type="project" value="UniProtKB-KW"/>
</dbReference>
<dbReference type="Proteomes" id="UP000554286">
    <property type="component" value="Unassembled WGS sequence"/>
</dbReference>
<sequence>MTGGAEAAPALPSLDGWRVGVIGFGLMGRPMARALAAAGAEVIVHARRASVRDIAAADGLETADSPAAVARTADVVLVIVSDTPAVESVVAGSGGLLGAVRPGHLVIDMGTTAVATTRALAARVAGAGADYVDAPVSGGQVGAEQATLSIMAGGTEAAIARARPVFQVLGTRLTHVGDVGAGQVAKAANQVVVGLTIGAVAEALTLARRAGVDPGRVRDALAGGFAESRVLAMHGRRMVEGAFTPGARATTQRKDLDQALALAEAVGVTLPATTLARDLYDRLIARGEGDLDHAALIRVLDDRVGPGR</sequence>
<evidence type="ECO:0000313" key="7">
    <source>
        <dbReference type="Proteomes" id="UP000554286"/>
    </source>
</evidence>
<feature type="domain" description="3-hydroxyisobutyrate dehydrogenase-like NAD-binding" evidence="5">
    <location>
        <begin position="180"/>
        <end position="300"/>
    </location>
</feature>
<keyword evidence="2" id="KW-0520">NAD</keyword>
<name>A0A7W6RF14_9PROT</name>
<dbReference type="InterPro" id="IPR006115">
    <property type="entry name" value="6PGDH_NADP-bd"/>
</dbReference>
<keyword evidence="1" id="KW-0560">Oxidoreductase</keyword>
<evidence type="ECO:0000256" key="2">
    <source>
        <dbReference type="ARBA" id="ARBA00023027"/>
    </source>
</evidence>
<dbReference type="GO" id="GO:0050661">
    <property type="term" value="F:NADP binding"/>
    <property type="evidence" value="ECO:0007669"/>
    <property type="project" value="InterPro"/>
</dbReference>
<evidence type="ECO:0000259" key="5">
    <source>
        <dbReference type="Pfam" id="PF14833"/>
    </source>
</evidence>
<reference evidence="6 7" key="1">
    <citation type="submission" date="2020-08" db="EMBL/GenBank/DDBJ databases">
        <title>Genome sequencing of Purple Non-Sulfur Bacteria from various extreme environments.</title>
        <authorList>
            <person name="Mayer M."/>
        </authorList>
    </citation>
    <scope>NUCLEOTIDE SEQUENCE [LARGE SCALE GENOMIC DNA]</scope>
    <source>
        <strain evidence="6 7">JA131</strain>
    </source>
</reference>
<accession>A0A7W6RF14</accession>
<feature type="active site" evidence="3">
    <location>
        <position position="186"/>
    </location>
</feature>
<dbReference type="InterPro" id="IPR008927">
    <property type="entry name" value="6-PGluconate_DH-like_C_sf"/>
</dbReference>
<proteinExistence type="predicted"/>
<gene>
    <name evidence="6" type="ORF">GGD89_002806</name>
</gene>